<sequence>MKFNYIAVHKISFISHVAIETSGATRLDGFTLEYSTFMGVTRGSGDGSSLNIELKPWAQTK</sequence>
<comment type="caution">
    <text evidence="1">The sequence shown here is derived from an EMBL/GenBank/DDBJ whole genome shotgun (WGS) entry which is preliminary data.</text>
</comment>
<evidence type="ECO:0000313" key="1">
    <source>
        <dbReference type="EMBL" id="KAA6313327.1"/>
    </source>
</evidence>
<feature type="non-terminal residue" evidence="1">
    <location>
        <position position="61"/>
    </location>
</feature>
<proteinExistence type="predicted"/>
<accession>A0A5J4PUN5</accession>
<protein>
    <submittedName>
        <fullName evidence="1">Uncharacterized protein</fullName>
    </submittedName>
</protein>
<reference evidence="1" key="1">
    <citation type="submission" date="2019-03" db="EMBL/GenBank/DDBJ databases">
        <title>Single cell metagenomics reveals metabolic interactions within the superorganism composed of flagellate Streblomastix strix and complex community of Bacteroidetes bacteria on its surface.</title>
        <authorList>
            <person name="Treitli S.C."/>
            <person name="Kolisko M."/>
            <person name="Husnik F."/>
            <person name="Keeling P."/>
            <person name="Hampl V."/>
        </authorList>
    </citation>
    <scope>NUCLEOTIDE SEQUENCE</scope>
    <source>
        <strain evidence="1">STM</strain>
    </source>
</reference>
<organism evidence="1">
    <name type="scientific">termite gut metagenome</name>
    <dbReference type="NCBI Taxonomy" id="433724"/>
    <lineage>
        <taxon>unclassified sequences</taxon>
        <taxon>metagenomes</taxon>
        <taxon>organismal metagenomes</taxon>
    </lineage>
</organism>
<name>A0A5J4PUN5_9ZZZZ</name>
<gene>
    <name evidence="1" type="ORF">EZS27_035882</name>
</gene>
<dbReference type="AlphaFoldDB" id="A0A5J4PUN5"/>
<dbReference type="EMBL" id="SNRY01006108">
    <property type="protein sequence ID" value="KAA6313327.1"/>
    <property type="molecule type" value="Genomic_DNA"/>
</dbReference>